<protein>
    <submittedName>
        <fullName evidence="2">Uncharacterized protein</fullName>
    </submittedName>
</protein>
<feature type="transmembrane region" description="Helical" evidence="1">
    <location>
        <begin position="62"/>
        <end position="83"/>
    </location>
</feature>
<accession>A0A841F8N6</accession>
<evidence type="ECO:0000313" key="2">
    <source>
        <dbReference type="EMBL" id="MBB6033461.1"/>
    </source>
</evidence>
<keyword evidence="1" id="KW-0472">Membrane</keyword>
<comment type="caution">
    <text evidence="2">The sequence shown here is derived from an EMBL/GenBank/DDBJ whole genome shotgun (WGS) entry which is preliminary data.</text>
</comment>
<reference evidence="2 3" key="1">
    <citation type="submission" date="2020-08" db="EMBL/GenBank/DDBJ databases">
        <title>Genomic Encyclopedia of Type Strains, Phase IV (KMG-IV): sequencing the most valuable type-strain genomes for metagenomic binning, comparative biology and taxonomic classification.</title>
        <authorList>
            <person name="Goeker M."/>
        </authorList>
    </citation>
    <scope>NUCLEOTIDE SEQUENCE [LARGE SCALE GENOMIC DNA]</scope>
    <source>
        <strain evidence="2 3">YIM 65646</strain>
    </source>
</reference>
<feature type="transmembrane region" description="Helical" evidence="1">
    <location>
        <begin position="89"/>
        <end position="110"/>
    </location>
</feature>
<evidence type="ECO:0000256" key="1">
    <source>
        <dbReference type="SAM" id="Phobius"/>
    </source>
</evidence>
<sequence length="121" mass="13080">MPDLAPEPPRGVPPVRFLMEIVAWVAVPWALVPVSIPLAVLSVVVLIGLPTVFQTPDDKPRVMVAVPGYVTVGLLILQLASGITAAWLAWWPLAAVGVSLLAAATVVTELRRWRWLLTEKS</sequence>
<gene>
    <name evidence="2" type="ORF">HNR73_001311</name>
</gene>
<keyword evidence="3" id="KW-1185">Reference proteome</keyword>
<dbReference type="EMBL" id="JACHGT010000003">
    <property type="protein sequence ID" value="MBB6033461.1"/>
    <property type="molecule type" value="Genomic_DNA"/>
</dbReference>
<proteinExistence type="predicted"/>
<keyword evidence="1" id="KW-1133">Transmembrane helix</keyword>
<name>A0A841F8N6_9ACTN</name>
<keyword evidence="1" id="KW-0812">Transmembrane</keyword>
<dbReference type="RefSeq" id="WP_203685902.1">
    <property type="nucleotide sequence ID" value="NZ_BONT01000015.1"/>
</dbReference>
<dbReference type="AlphaFoldDB" id="A0A841F8N6"/>
<feature type="transmembrane region" description="Helical" evidence="1">
    <location>
        <begin position="21"/>
        <end position="50"/>
    </location>
</feature>
<organism evidence="2 3">
    <name type="scientific">Phytomonospora endophytica</name>
    <dbReference type="NCBI Taxonomy" id="714109"/>
    <lineage>
        <taxon>Bacteria</taxon>
        <taxon>Bacillati</taxon>
        <taxon>Actinomycetota</taxon>
        <taxon>Actinomycetes</taxon>
        <taxon>Micromonosporales</taxon>
        <taxon>Micromonosporaceae</taxon>
        <taxon>Phytomonospora</taxon>
    </lineage>
</organism>
<evidence type="ECO:0000313" key="3">
    <source>
        <dbReference type="Proteomes" id="UP000548476"/>
    </source>
</evidence>
<dbReference type="Proteomes" id="UP000548476">
    <property type="component" value="Unassembled WGS sequence"/>
</dbReference>